<gene>
    <name evidence="1" type="ORF">ERS852498_01105</name>
</gene>
<dbReference type="EMBL" id="CZAL01000005">
    <property type="protein sequence ID" value="CUP04579.1"/>
    <property type="molecule type" value="Genomic_DNA"/>
</dbReference>
<evidence type="ECO:0000313" key="1">
    <source>
        <dbReference type="EMBL" id="CUP04579.1"/>
    </source>
</evidence>
<accession>A0A174K5U2</accession>
<dbReference type="Proteomes" id="UP000095709">
    <property type="component" value="Unassembled WGS sequence"/>
</dbReference>
<name>A0A174K5U2_9FIRM</name>
<evidence type="ECO:0000313" key="2">
    <source>
        <dbReference type="Proteomes" id="UP000095709"/>
    </source>
</evidence>
<proteinExistence type="predicted"/>
<organism evidence="1 2">
    <name type="scientific">Fusicatenibacter saccharivorans</name>
    <dbReference type="NCBI Taxonomy" id="1150298"/>
    <lineage>
        <taxon>Bacteria</taxon>
        <taxon>Bacillati</taxon>
        <taxon>Bacillota</taxon>
        <taxon>Clostridia</taxon>
        <taxon>Lachnospirales</taxon>
        <taxon>Lachnospiraceae</taxon>
        <taxon>Fusicatenibacter</taxon>
    </lineage>
</organism>
<dbReference type="RefSeq" id="WP_055265925.1">
    <property type="nucleotide sequence ID" value="NZ_CZAL01000005.1"/>
</dbReference>
<dbReference type="AlphaFoldDB" id="A0A174K5U2"/>
<reference evidence="1 2" key="1">
    <citation type="submission" date="2015-09" db="EMBL/GenBank/DDBJ databases">
        <authorList>
            <consortium name="Pathogen Informatics"/>
        </authorList>
    </citation>
    <scope>NUCLEOTIDE SEQUENCE [LARGE SCALE GENOMIC DNA]</scope>
    <source>
        <strain evidence="1 2">2789STDY5834885</strain>
    </source>
</reference>
<sequence length="174" mass="20266">MAIISFPVERVTGIIESNAYSNLKNFIAICDDNRTLEFYAGTAEECQEKGFLNPGEFEKLTEQIRTRRLENARPKEKPAVIPEKPGLYCYTPEMGEQKPKCQIEAERSYYGRHYHINTPLQLKGRGITFDRVLESKNLSKSAQYRLGWREYTVTERAFEKLQEQYTISQELLLD</sequence>
<protein>
    <submittedName>
        <fullName evidence="1">Uncharacterized protein</fullName>
    </submittedName>
</protein>